<dbReference type="AlphaFoldDB" id="A0AA37DG46"/>
<sequence length="124" mass="14722">MTRGHKCDYKKQIREETLDAAVVEVITKLVANPRFASLMQEKINMKVDTEAIDQEIKALEKQLKQSYAVKRKTLEEIEMLYPDEKHYKRREADLDDRLYRMYDKIDEQEQSLIDAKAKRQAIES</sequence>
<keyword evidence="2" id="KW-1185">Reference proteome</keyword>
<accession>A0AA37DG46</accession>
<protein>
    <submittedName>
        <fullName evidence="1">Uncharacterized protein</fullName>
    </submittedName>
</protein>
<comment type="caution">
    <text evidence="1">The sequence shown here is derived from an EMBL/GenBank/DDBJ whole genome shotgun (WGS) entry which is preliminary data.</text>
</comment>
<name>A0AA37DG46_9FIRM</name>
<proteinExistence type="predicted"/>
<dbReference type="Proteomes" id="UP000018466">
    <property type="component" value="Unassembled WGS sequence"/>
</dbReference>
<organism evidence="1 2">
    <name type="scientific">Stomatobaculum longum</name>
    <dbReference type="NCBI Taxonomy" id="796942"/>
    <lineage>
        <taxon>Bacteria</taxon>
        <taxon>Bacillati</taxon>
        <taxon>Bacillota</taxon>
        <taxon>Clostridia</taxon>
        <taxon>Lachnospirales</taxon>
        <taxon>Lachnospiraceae</taxon>
        <taxon>Stomatobaculum</taxon>
    </lineage>
</organism>
<dbReference type="EMBL" id="AGEL01000007">
    <property type="protein sequence ID" value="EHO16646.1"/>
    <property type="molecule type" value="Genomic_DNA"/>
</dbReference>
<evidence type="ECO:0000313" key="1">
    <source>
        <dbReference type="EMBL" id="EHO16646.1"/>
    </source>
</evidence>
<reference evidence="1 2" key="1">
    <citation type="submission" date="2011-10" db="EMBL/GenBank/DDBJ databases">
        <title>The Genome Sequence of Lachnospiraceae bacterium ACC2.</title>
        <authorList>
            <consortium name="The Broad Institute Genome Sequencing Platform"/>
            <person name="Earl A."/>
            <person name="Ward D."/>
            <person name="Feldgarden M."/>
            <person name="Gevers D."/>
            <person name="Sizova M."/>
            <person name="Hazen A."/>
            <person name="Epstein S."/>
            <person name="Young S.K."/>
            <person name="Zeng Q."/>
            <person name="Gargeya S."/>
            <person name="Fitzgerald M."/>
            <person name="Haas B."/>
            <person name="Abouelleil A."/>
            <person name="Alvarado L."/>
            <person name="Arachchi H.M."/>
            <person name="Berlin A."/>
            <person name="Brown A."/>
            <person name="Chapman S.B."/>
            <person name="Chen Z."/>
            <person name="Dunbar C."/>
            <person name="Freedman E."/>
            <person name="Gearin G."/>
            <person name="Goldberg J."/>
            <person name="Griggs A."/>
            <person name="Gujja S."/>
            <person name="Heiman D."/>
            <person name="Howarth C."/>
            <person name="Larson L."/>
            <person name="Lui A."/>
            <person name="MacDonald P.J.P."/>
            <person name="Montmayeur A."/>
            <person name="Murphy C."/>
            <person name="Neiman D."/>
            <person name="Pearson M."/>
            <person name="Priest M."/>
            <person name="Roberts A."/>
            <person name="Saif S."/>
            <person name="Shea T."/>
            <person name="Shenoy N."/>
            <person name="Sisk P."/>
            <person name="Stolte C."/>
            <person name="Sykes S."/>
            <person name="Wortman J."/>
            <person name="Nusbaum C."/>
            <person name="Birren B."/>
        </authorList>
    </citation>
    <scope>NUCLEOTIDE SEQUENCE [LARGE SCALE GENOMIC DNA]</scope>
    <source>
        <strain evidence="1 2">ACC2</strain>
    </source>
</reference>
<gene>
    <name evidence="1" type="ORF">HMPREF9623_01345</name>
</gene>
<evidence type="ECO:0000313" key="2">
    <source>
        <dbReference type="Proteomes" id="UP000018466"/>
    </source>
</evidence>